<dbReference type="GO" id="GO:0045095">
    <property type="term" value="C:keratin filament"/>
    <property type="evidence" value="ECO:0007669"/>
    <property type="project" value="TreeGrafter"/>
</dbReference>
<dbReference type="GO" id="GO:0005615">
    <property type="term" value="C:extracellular space"/>
    <property type="evidence" value="ECO:0007669"/>
    <property type="project" value="TreeGrafter"/>
</dbReference>
<evidence type="ECO:0000313" key="3">
    <source>
        <dbReference type="Proteomes" id="UP000437017"/>
    </source>
</evidence>
<dbReference type="AlphaFoldDB" id="A0A643C9R7"/>
<dbReference type="Proteomes" id="UP000437017">
    <property type="component" value="Unassembled WGS sequence"/>
</dbReference>
<protein>
    <recommendedName>
        <fullName evidence="1">Keratin type II head domain-containing protein</fullName>
    </recommendedName>
</protein>
<reference evidence="2 3" key="1">
    <citation type="journal article" date="2019" name="PLoS ONE">
        <title>Genomic analyses reveal an absence of contemporary introgressive admixture between fin whales and blue whales, despite known hybrids.</title>
        <authorList>
            <person name="Westbury M.V."/>
            <person name="Petersen B."/>
            <person name="Lorenzen E.D."/>
        </authorList>
    </citation>
    <scope>NUCLEOTIDE SEQUENCE [LARGE SCALE GENOMIC DNA]</scope>
    <source>
        <strain evidence="2">FinWhale-01</strain>
    </source>
</reference>
<feature type="domain" description="Keratin type II head" evidence="1">
    <location>
        <begin position="22"/>
        <end position="161"/>
    </location>
</feature>
<accession>A0A643C9R7</accession>
<proteinExistence type="predicted"/>
<organism evidence="2 3">
    <name type="scientific">Balaenoptera physalus</name>
    <name type="common">Fin whale</name>
    <name type="synonym">Balaena physalus</name>
    <dbReference type="NCBI Taxonomy" id="9770"/>
    <lineage>
        <taxon>Eukaryota</taxon>
        <taxon>Metazoa</taxon>
        <taxon>Chordata</taxon>
        <taxon>Craniata</taxon>
        <taxon>Vertebrata</taxon>
        <taxon>Euteleostomi</taxon>
        <taxon>Mammalia</taxon>
        <taxon>Eutheria</taxon>
        <taxon>Laurasiatheria</taxon>
        <taxon>Artiodactyla</taxon>
        <taxon>Whippomorpha</taxon>
        <taxon>Cetacea</taxon>
        <taxon>Mysticeti</taxon>
        <taxon>Balaenopteridae</taxon>
        <taxon>Balaenoptera</taxon>
    </lineage>
</organism>
<dbReference type="PANTHER" id="PTHR45616">
    <property type="entry name" value="GATA-TYPE DOMAIN-CONTAINING PROTEIN"/>
    <property type="match status" value="1"/>
</dbReference>
<keyword evidence="3" id="KW-1185">Reference proteome</keyword>
<dbReference type="EMBL" id="SGJD01002070">
    <property type="protein sequence ID" value="KAB0396842.1"/>
    <property type="molecule type" value="Genomic_DNA"/>
</dbReference>
<dbReference type="GO" id="GO:0031424">
    <property type="term" value="P:keratinization"/>
    <property type="evidence" value="ECO:0007669"/>
    <property type="project" value="TreeGrafter"/>
</dbReference>
<evidence type="ECO:0000313" key="2">
    <source>
        <dbReference type="EMBL" id="KAB0396842.1"/>
    </source>
</evidence>
<name>A0A643C9R7_BALPH</name>
<gene>
    <name evidence="2" type="ORF">E2I00_016261</name>
</gene>
<dbReference type="OrthoDB" id="9644220at2759"/>
<dbReference type="Pfam" id="PF16208">
    <property type="entry name" value="Keratin_2_head"/>
    <property type="match status" value="1"/>
</dbReference>
<comment type="caution">
    <text evidence="2">The sequence shown here is derived from an EMBL/GenBank/DDBJ whole genome shotgun (WGS) entry which is preliminary data.</text>
</comment>
<dbReference type="GO" id="GO:0030280">
    <property type="term" value="F:structural constituent of skin epidermis"/>
    <property type="evidence" value="ECO:0007669"/>
    <property type="project" value="TreeGrafter"/>
</dbReference>
<dbReference type="InterPro" id="IPR032444">
    <property type="entry name" value="Keratin_2_head"/>
</dbReference>
<dbReference type="GO" id="GO:0045109">
    <property type="term" value="P:intermediate filament organization"/>
    <property type="evidence" value="ECO:0007669"/>
    <property type="project" value="TreeGrafter"/>
</dbReference>
<evidence type="ECO:0000259" key="1">
    <source>
        <dbReference type="Pfam" id="PF16208"/>
    </source>
</evidence>
<dbReference type="PANTHER" id="PTHR45616:SF14">
    <property type="entry name" value="KERATIN, TYPE II CYTOSKELETAL 2 EPIDERMAL"/>
    <property type="match status" value="1"/>
</dbReference>
<sequence length="287" mass="29106">MSCQISSKSRGRGGGDGGGFRGFSSGSAVVSSGSGRSATSFSCLSRHGGGGGGFGGGGFGSRSLFGLSGTRSISISVAGGGGSFGPCGGFGGRGGGFGGGSFGGGSFGGGCFGGSGGFGGFGGPGGFGPGGDPGGGIHKVSINQSLLQPLNVKVDPEIQIVKSQEREQIKTLNNKFASFIDKVSHEKLASSEAQDALLPVLTEKQMTDTLFFRSHRCGSCSSRTGCCRPNGSLLQQIDVGTRTTNLDPLFQEYIGKLQNYLDTFSAERTSQDSELNNVQNLVEDFKK</sequence>